<protein>
    <submittedName>
        <fullName evidence="1">Thymidylate synthase</fullName>
    </submittedName>
</protein>
<dbReference type="InterPro" id="IPR036926">
    <property type="entry name" value="Thymidate_synth/dCMP_Mease_sf"/>
</dbReference>
<dbReference type="Proteomes" id="UP000235507">
    <property type="component" value="Unassembled WGS sequence"/>
</dbReference>
<evidence type="ECO:0000313" key="2">
    <source>
        <dbReference type="Proteomes" id="UP000235507"/>
    </source>
</evidence>
<reference evidence="1" key="1">
    <citation type="submission" date="2019-07" db="EMBL/GenBank/DDBJ databases">
        <title>Mesorhizobum intechiensis sp. nov. isolated from nodules of Lotus tenuis growing in lowlands of the Flooding Pampa, Argentina.</title>
        <authorList>
            <person name="Estrella M.J."/>
            <person name="Torres Tejerizo G.A."/>
            <person name="Cumpa Velazquez L.M."/>
            <person name="Fontana F."/>
            <person name="Hansen L."/>
            <person name="Pistorio M."/>
            <person name="Sannazzaro A.I."/>
        </authorList>
    </citation>
    <scope>NUCLEOTIDE SEQUENCE</scope>
    <source>
        <strain evidence="1">BD68</strain>
    </source>
</reference>
<dbReference type="Gene3D" id="3.30.572.10">
    <property type="entry name" value="Thymidylate synthase/dCMP hydroxymethylase domain"/>
    <property type="match status" value="1"/>
</dbReference>
<comment type="caution">
    <text evidence="1">The sequence shown here is derived from an EMBL/GenBank/DDBJ whole genome shotgun (WGS) entry which is preliminary data.</text>
</comment>
<dbReference type="RefSeq" id="WP_143977105.1">
    <property type="nucleotide sequence ID" value="NZ_PNOT02000318.1"/>
</dbReference>
<keyword evidence="2" id="KW-1185">Reference proteome</keyword>
<name>A0A8T9AJR5_9HYPH</name>
<organism evidence="1 2">
    <name type="scientific">Mesorhizobium intechi</name>
    <dbReference type="NCBI Taxonomy" id="537601"/>
    <lineage>
        <taxon>Bacteria</taxon>
        <taxon>Pseudomonadati</taxon>
        <taxon>Pseudomonadota</taxon>
        <taxon>Alphaproteobacteria</taxon>
        <taxon>Hyphomicrobiales</taxon>
        <taxon>Phyllobacteriaceae</taxon>
        <taxon>Mesorhizobium</taxon>
    </lineage>
</organism>
<dbReference type="SUPFAM" id="SSF55831">
    <property type="entry name" value="Thymidylate synthase/dCMP hydroxymethylase"/>
    <property type="match status" value="1"/>
</dbReference>
<proteinExistence type="predicted"/>
<dbReference type="OrthoDB" id="2111297at2"/>
<dbReference type="EMBL" id="PNOT02000318">
    <property type="protein sequence ID" value="TSE03216.1"/>
    <property type="molecule type" value="Genomic_DNA"/>
</dbReference>
<evidence type="ECO:0000313" key="1">
    <source>
        <dbReference type="EMBL" id="TSE03216.1"/>
    </source>
</evidence>
<gene>
    <name evidence="1" type="ORF">C1D09_026955</name>
</gene>
<sequence length="267" mass="30541">MNRSSTPRLIEAGNLSVGWATIVRELMRPGTRSISPLIFSLVGFDANFDPQETPAIRNGLDQMLGDIGKRDCENVAFTIFPQKHYLLSGGNREAFFELYREAFPRIQELNPRNNRRGSYFQRLVDYEGGNNGLNQLDWILKEYERNPHGRRSKWQATTFDPYRDYSSTAQLEFPCLQQVSFTFSDDDGLIVNAFYATQQIIRKAYGNYLGLSRLGKFMAHEMHLKLERLNVFVGVAQADEAKRSDPHFQALMKIIDVTLDAEATVEA</sequence>
<accession>A0A8T9AJR5</accession>
<dbReference type="AlphaFoldDB" id="A0A8T9AJR5"/>